<dbReference type="EMBL" id="JANPWB010000002">
    <property type="protein sequence ID" value="KAJ1207463.1"/>
    <property type="molecule type" value="Genomic_DNA"/>
</dbReference>
<evidence type="ECO:0000313" key="2">
    <source>
        <dbReference type="Proteomes" id="UP001066276"/>
    </source>
</evidence>
<organism evidence="1 2">
    <name type="scientific">Pleurodeles waltl</name>
    <name type="common">Iberian ribbed newt</name>
    <dbReference type="NCBI Taxonomy" id="8319"/>
    <lineage>
        <taxon>Eukaryota</taxon>
        <taxon>Metazoa</taxon>
        <taxon>Chordata</taxon>
        <taxon>Craniata</taxon>
        <taxon>Vertebrata</taxon>
        <taxon>Euteleostomi</taxon>
        <taxon>Amphibia</taxon>
        <taxon>Batrachia</taxon>
        <taxon>Caudata</taxon>
        <taxon>Salamandroidea</taxon>
        <taxon>Salamandridae</taxon>
        <taxon>Pleurodelinae</taxon>
        <taxon>Pleurodeles</taxon>
    </lineage>
</organism>
<name>A0AAV7W1T2_PLEWA</name>
<dbReference type="AlphaFoldDB" id="A0AAV7W1T2"/>
<gene>
    <name evidence="1" type="ORF">NDU88_002854</name>
</gene>
<protein>
    <submittedName>
        <fullName evidence="1">Uncharacterized protein</fullName>
    </submittedName>
</protein>
<keyword evidence="2" id="KW-1185">Reference proteome</keyword>
<proteinExistence type="predicted"/>
<reference evidence="1" key="1">
    <citation type="journal article" date="2022" name="bioRxiv">
        <title>Sequencing and chromosome-scale assembly of the giantPleurodeles waltlgenome.</title>
        <authorList>
            <person name="Brown T."/>
            <person name="Elewa A."/>
            <person name="Iarovenko S."/>
            <person name="Subramanian E."/>
            <person name="Araus A.J."/>
            <person name="Petzold A."/>
            <person name="Susuki M."/>
            <person name="Suzuki K.-i.T."/>
            <person name="Hayashi T."/>
            <person name="Toyoda A."/>
            <person name="Oliveira C."/>
            <person name="Osipova E."/>
            <person name="Leigh N.D."/>
            <person name="Simon A."/>
            <person name="Yun M.H."/>
        </authorList>
    </citation>
    <scope>NUCLEOTIDE SEQUENCE</scope>
    <source>
        <strain evidence="1">20211129_DDA</strain>
        <tissue evidence="1">Liver</tissue>
    </source>
</reference>
<sequence length="149" mass="17368">MDILIRDADEKREKLLVEISELEKEIHVPNLSEAITKNCGILREVLQGHQEYVREKKMCKLKKDATDYATGRVFTYSPKFDNINLERRGWDGTDTCFSGLKPASRFVPVLPTDSAFDLIYNQHKPVRYWKRVTSSDTLPLDLSWSRYDL</sequence>
<evidence type="ECO:0000313" key="1">
    <source>
        <dbReference type="EMBL" id="KAJ1207463.1"/>
    </source>
</evidence>
<accession>A0AAV7W1T2</accession>
<dbReference type="Proteomes" id="UP001066276">
    <property type="component" value="Chromosome 1_2"/>
</dbReference>
<comment type="caution">
    <text evidence="1">The sequence shown here is derived from an EMBL/GenBank/DDBJ whole genome shotgun (WGS) entry which is preliminary data.</text>
</comment>